<dbReference type="Pfam" id="PF15256">
    <property type="entry name" value="SPATIAL"/>
    <property type="match status" value="1"/>
</dbReference>
<accession>A0A151NMI2</accession>
<evidence type="ECO:0000313" key="3">
    <source>
        <dbReference type="Proteomes" id="UP000050525"/>
    </source>
</evidence>
<feature type="region of interest" description="Disordered" evidence="1">
    <location>
        <begin position="110"/>
        <end position="137"/>
    </location>
</feature>
<gene>
    <name evidence="2" type="ORF">Y1Q_0019470</name>
</gene>
<feature type="compositionally biased region" description="Basic and acidic residues" evidence="1">
    <location>
        <begin position="268"/>
        <end position="280"/>
    </location>
</feature>
<reference evidence="2 3" key="1">
    <citation type="journal article" date="2012" name="Genome Biol.">
        <title>Sequencing three crocodilian genomes to illuminate the evolution of archosaurs and amniotes.</title>
        <authorList>
            <person name="St John J.A."/>
            <person name="Braun E.L."/>
            <person name="Isberg S.R."/>
            <person name="Miles L.G."/>
            <person name="Chong A.Y."/>
            <person name="Gongora J."/>
            <person name="Dalzell P."/>
            <person name="Moran C."/>
            <person name="Bed'hom B."/>
            <person name="Abzhanov A."/>
            <person name="Burgess S.C."/>
            <person name="Cooksey A.M."/>
            <person name="Castoe T.A."/>
            <person name="Crawford N.G."/>
            <person name="Densmore L.D."/>
            <person name="Drew J.C."/>
            <person name="Edwards S.V."/>
            <person name="Faircloth B.C."/>
            <person name="Fujita M.K."/>
            <person name="Greenwold M.J."/>
            <person name="Hoffmann F.G."/>
            <person name="Howard J.M."/>
            <person name="Iguchi T."/>
            <person name="Janes D.E."/>
            <person name="Khan S.Y."/>
            <person name="Kohno S."/>
            <person name="de Koning A.J."/>
            <person name="Lance S.L."/>
            <person name="McCarthy F.M."/>
            <person name="McCormack J.E."/>
            <person name="Merchant M.E."/>
            <person name="Peterson D.G."/>
            <person name="Pollock D.D."/>
            <person name="Pourmand N."/>
            <person name="Raney B.J."/>
            <person name="Roessler K.A."/>
            <person name="Sanford J.R."/>
            <person name="Sawyer R.H."/>
            <person name="Schmidt C.J."/>
            <person name="Triplett E.W."/>
            <person name="Tuberville T.D."/>
            <person name="Venegas-Anaya M."/>
            <person name="Howard J.T."/>
            <person name="Jarvis E.D."/>
            <person name="Guillette L.J.Jr."/>
            <person name="Glenn T.C."/>
            <person name="Green R.E."/>
            <person name="Ray D.A."/>
        </authorList>
    </citation>
    <scope>NUCLEOTIDE SEQUENCE [LARGE SCALE GENOMIC DNA]</scope>
    <source>
        <strain evidence="2">KSC_2009_1</strain>
    </source>
</reference>
<proteinExistence type="predicted"/>
<feature type="compositionally biased region" description="Basic and acidic residues" evidence="1">
    <location>
        <begin position="114"/>
        <end position="125"/>
    </location>
</feature>
<dbReference type="EMBL" id="AKHW03002540">
    <property type="protein sequence ID" value="KYO37984.1"/>
    <property type="molecule type" value="Genomic_DNA"/>
</dbReference>
<dbReference type="Proteomes" id="UP000050525">
    <property type="component" value="Unassembled WGS sequence"/>
</dbReference>
<feature type="compositionally biased region" description="Basic and acidic residues" evidence="1">
    <location>
        <begin position="333"/>
        <end position="343"/>
    </location>
</feature>
<dbReference type="PANTHER" id="PTHR33772:SF2">
    <property type="entry name" value="RIKEN CDNA 4930579F01 GENE"/>
    <property type="match status" value="1"/>
</dbReference>
<protein>
    <recommendedName>
        <fullName evidence="4">Protein TBATA</fullName>
    </recommendedName>
</protein>
<dbReference type="AlphaFoldDB" id="A0A151NMI2"/>
<organism evidence="2 3">
    <name type="scientific">Alligator mississippiensis</name>
    <name type="common">American alligator</name>
    <dbReference type="NCBI Taxonomy" id="8496"/>
    <lineage>
        <taxon>Eukaryota</taxon>
        <taxon>Metazoa</taxon>
        <taxon>Chordata</taxon>
        <taxon>Craniata</taxon>
        <taxon>Vertebrata</taxon>
        <taxon>Euteleostomi</taxon>
        <taxon>Archelosauria</taxon>
        <taxon>Archosauria</taxon>
        <taxon>Crocodylia</taxon>
        <taxon>Alligatoridae</taxon>
        <taxon>Alligatorinae</taxon>
        <taxon>Alligator</taxon>
    </lineage>
</organism>
<sequence length="343" mass="38730">MIWSMLPLLMKHSPHPRTVCHIQGLNNAPVCVVKDAGNFSRQQITSKIIIPQQEHDKLVLTGNAMGATSANQAMPSFQAYPSKGKSPSWPGSYHRREELAELSKRTRNWTDSSITKEDTWKKQLETRPPSATDHDVHLSSLNHPSSPIHSMYYRPGINSCAPHVPGYLDQEIKILEKLCNILQTDSLAEIHAWLSNASLREKEVVSNLVRSEMTGRDLLSYQQHALNTDAEENLTFPDTLKAPAINRTEPREGVSQLRPSSKASEASRGMEQERDEEGHLFTRQRNTSPVSESLRPRKPANRPRTEMSRSPAAALQRPHLRYTRTPLSQRGSLSREEIPHQSH</sequence>
<evidence type="ECO:0008006" key="4">
    <source>
        <dbReference type="Google" id="ProtNLM"/>
    </source>
</evidence>
<feature type="region of interest" description="Disordered" evidence="1">
    <location>
        <begin position="230"/>
        <end position="343"/>
    </location>
</feature>
<evidence type="ECO:0000256" key="1">
    <source>
        <dbReference type="SAM" id="MobiDB-lite"/>
    </source>
</evidence>
<evidence type="ECO:0000313" key="2">
    <source>
        <dbReference type="EMBL" id="KYO37984.1"/>
    </source>
</evidence>
<comment type="caution">
    <text evidence="2">The sequence shown here is derived from an EMBL/GenBank/DDBJ whole genome shotgun (WGS) entry which is preliminary data.</text>
</comment>
<dbReference type="InterPro" id="IPR037394">
    <property type="entry name" value="TBATA-like"/>
</dbReference>
<keyword evidence="3" id="KW-1185">Reference proteome</keyword>
<dbReference type="PANTHER" id="PTHR33772">
    <property type="entry name" value="THYMUS, BRAIN AND TESTES-ASSOCIATED"/>
    <property type="match status" value="1"/>
</dbReference>
<name>A0A151NMI2_ALLMI</name>